<evidence type="ECO:0000256" key="9">
    <source>
        <dbReference type="ARBA" id="ARBA00022840"/>
    </source>
</evidence>
<evidence type="ECO:0000256" key="7">
    <source>
        <dbReference type="ARBA" id="ARBA00022741"/>
    </source>
</evidence>
<keyword evidence="4 16" id="KW-0723">Serine/threonine-protein kinase</keyword>
<dbReference type="Gene3D" id="1.10.510.10">
    <property type="entry name" value="Transferase(Phosphotransferase) domain 1"/>
    <property type="match status" value="1"/>
</dbReference>
<dbReference type="SUPFAM" id="SSF56112">
    <property type="entry name" value="Protein kinase-like (PK-like)"/>
    <property type="match status" value="1"/>
</dbReference>
<feature type="compositionally biased region" description="Low complexity" evidence="14">
    <location>
        <begin position="282"/>
        <end position="300"/>
    </location>
</feature>
<keyword evidence="11" id="KW-0472">Membrane</keyword>
<proteinExistence type="predicted"/>
<dbReference type="CDD" id="cd14014">
    <property type="entry name" value="STKc_PknB_like"/>
    <property type="match status" value="1"/>
</dbReference>
<dbReference type="InterPro" id="IPR011009">
    <property type="entry name" value="Kinase-like_dom_sf"/>
</dbReference>
<dbReference type="PROSITE" id="PS00108">
    <property type="entry name" value="PROTEIN_KINASE_ST"/>
    <property type="match status" value="1"/>
</dbReference>
<dbReference type="PANTHER" id="PTHR43289:SF6">
    <property type="entry name" value="SERINE_THREONINE-PROTEIN KINASE NEKL-3"/>
    <property type="match status" value="1"/>
</dbReference>
<keyword evidence="9" id="KW-0067">ATP-binding</keyword>
<reference evidence="16" key="1">
    <citation type="journal article" date="2014" name="Genome Announc.">
        <title>Draft Genome Sequence of Mycobacterium triplex DSM 44626.</title>
        <authorList>
            <person name="Sassi M."/>
            <person name="Croce O."/>
            <person name="Robert C."/>
            <person name="Raoult D."/>
            <person name="Drancourt M."/>
        </authorList>
    </citation>
    <scope>NUCLEOTIDE SEQUENCE [LARGE SCALE GENOMIC DNA]</scope>
    <source>
        <strain evidence="16">DSM 44626</strain>
    </source>
</reference>
<dbReference type="Gene3D" id="3.30.200.20">
    <property type="entry name" value="Phosphorylase Kinase, domain 1"/>
    <property type="match status" value="1"/>
</dbReference>
<evidence type="ECO:0000313" key="16">
    <source>
        <dbReference type="EMBL" id="CDO91311.1"/>
    </source>
</evidence>
<dbReference type="SMART" id="SM00220">
    <property type="entry name" value="S_TKc"/>
    <property type="match status" value="1"/>
</dbReference>
<evidence type="ECO:0000256" key="14">
    <source>
        <dbReference type="SAM" id="MobiDB-lite"/>
    </source>
</evidence>
<organism evidence="16">
    <name type="scientific">Mycobacterium triplex</name>
    <dbReference type="NCBI Taxonomy" id="47839"/>
    <lineage>
        <taxon>Bacteria</taxon>
        <taxon>Bacillati</taxon>
        <taxon>Actinomycetota</taxon>
        <taxon>Actinomycetes</taxon>
        <taxon>Mycobacteriales</taxon>
        <taxon>Mycobacteriaceae</taxon>
        <taxon>Mycobacterium</taxon>
        <taxon>Mycobacterium simiae complex</taxon>
    </lineage>
</organism>
<evidence type="ECO:0000256" key="8">
    <source>
        <dbReference type="ARBA" id="ARBA00022777"/>
    </source>
</evidence>
<gene>
    <name evidence="16" type="ORF">BN973_05718</name>
</gene>
<keyword evidence="8 16" id="KW-0418">Kinase</keyword>
<comment type="subcellular location">
    <subcellularLocation>
        <location evidence="1">Cell membrane</location>
        <topology evidence="1">Single-pass membrane protein</topology>
    </subcellularLocation>
</comment>
<dbReference type="InterPro" id="IPR038232">
    <property type="entry name" value="PknH-like_Extracell_sf"/>
</dbReference>
<evidence type="ECO:0000256" key="4">
    <source>
        <dbReference type="ARBA" id="ARBA00022527"/>
    </source>
</evidence>
<dbReference type="eggNOG" id="COG0515">
    <property type="taxonomic scope" value="Bacteria"/>
</dbReference>
<evidence type="ECO:0000256" key="13">
    <source>
        <dbReference type="ARBA" id="ARBA00048679"/>
    </source>
</evidence>
<dbReference type="GO" id="GO:0005886">
    <property type="term" value="C:plasma membrane"/>
    <property type="evidence" value="ECO:0007669"/>
    <property type="project" value="UniProtKB-SubCell"/>
</dbReference>
<evidence type="ECO:0000256" key="1">
    <source>
        <dbReference type="ARBA" id="ARBA00004162"/>
    </source>
</evidence>
<dbReference type="AlphaFoldDB" id="A0A024K5Y5"/>
<dbReference type="Pfam" id="PF00069">
    <property type="entry name" value="Pkinase"/>
    <property type="match status" value="1"/>
</dbReference>
<dbReference type="Proteomes" id="UP000028880">
    <property type="component" value="Unassembled WGS sequence"/>
</dbReference>
<evidence type="ECO:0000256" key="11">
    <source>
        <dbReference type="ARBA" id="ARBA00023136"/>
    </source>
</evidence>
<dbReference type="EC" id="2.7.11.1" evidence="2"/>
<dbReference type="InterPro" id="IPR000719">
    <property type="entry name" value="Prot_kinase_dom"/>
</dbReference>
<keyword evidence="5" id="KW-0808">Transferase</keyword>
<accession>A0A024K5Y5</accession>
<keyword evidence="3" id="KW-1003">Cell membrane</keyword>
<evidence type="ECO:0000256" key="12">
    <source>
        <dbReference type="ARBA" id="ARBA00047899"/>
    </source>
</evidence>
<dbReference type="STRING" id="47839.BN973_05718"/>
<dbReference type="EMBL" id="HG964447">
    <property type="protein sequence ID" value="CDO91311.1"/>
    <property type="molecule type" value="Genomic_DNA"/>
</dbReference>
<dbReference type="InterPro" id="IPR026954">
    <property type="entry name" value="PknH-like_Extracell"/>
</dbReference>
<evidence type="ECO:0000256" key="3">
    <source>
        <dbReference type="ARBA" id="ARBA00022475"/>
    </source>
</evidence>
<dbReference type="PROSITE" id="PS50011">
    <property type="entry name" value="PROTEIN_KINASE_DOM"/>
    <property type="match status" value="1"/>
</dbReference>
<protein>
    <recommendedName>
        <fullName evidence="2">non-specific serine/threonine protein kinase</fullName>
        <ecNumber evidence="2">2.7.11.1</ecNumber>
    </recommendedName>
</protein>
<dbReference type="PANTHER" id="PTHR43289">
    <property type="entry name" value="MITOGEN-ACTIVATED PROTEIN KINASE KINASE KINASE 20-RELATED"/>
    <property type="match status" value="1"/>
</dbReference>
<dbReference type="GO" id="GO:0005524">
    <property type="term" value="F:ATP binding"/>
    <property type="evidence" value="ECO:0007669"/>
    <property type="project" value="UniProtKB-KW"/>
</dbReference>
<evidence type="ECO:0000256" key="5">
    <source>
        <dbReference type="ARBA" id="ARBA00022679"/>
    </source>
</evidence>
<reference evidence="16" key="2">
    <citation type="submission" date="2014-04" db="EMBL/GenBank/DDBJ databases">
        <authorList>
            <person name="Xu Y.W."/>
            <person name="Yang Q."/>
        </authorList>
    </citation>
    <scope>NUCLEOTIDE SEQUENCE</scope>
    <source>
        <strain evidence="16">DSM 44626</strain>
    </source>
</reference>
<keyword evidence="6" id="KW-0812">Transmembrane</keyword>
<feature type="region of interest" description="Disordered" evidence="14">
    <location>
        <begin position="282"/>
        <end position="308"/>
    </location>
</feature>
<name>A0A024K5Y5_9MYCO</name>
<evidence type="ECO:0000256" key="6">
    <source>
        <dbReference type="ARBA" id="ARBA00022692"/>
    </source>
</evidence>
<dbReference type="FunFam" id="3.30.200.20:FF:000035">
    <property type="entry name" value="Serine/threonine protein kinase Stk1"/>
    <property type="match status" value="1"/>
</dbReference>
<evidence type="ECO:0000256" key="10">
    <source>
        <dbReference type="ARBA" id="ARBA00022989"/>
    </source>
</evidence>
<keyword evidence="10" id="KW-1133">Transmembrane helix</keyword>
<comment type="catalytic activity">
    <reaction evidence="13">
        <text>L-seryl-[protein] + ATP = O-phospho-L-seryl-[protein] + ADP + H(+)</text>
        <dbReference type="Rhea" id="RHEA:17989"/>
        <dbReference type="Rhea" id="RHEA-COMP:9863"/>
        <dbReference type="Rhea" id="RHEA-COMP:11604"/>
        <dbReference type="ChEBI" id="CHEBI:15378"/>
        <dbReference type="ChEBI" id="CHEBI:29999"/>
        <dbReference type="ChEBI" id="CHEBI:30616"/>
        <dbReference type="ChEBI" id="CHEBI:83421"/>
        <dbReference type="ChEBI" id="CHEBI:456216"/>
        <dbReference type="EC" id="2.7.11.1"/>
    </reaction>
</comment>
<dbReference type="Gene3D" id="3.40.1000.70">
    <property type="entry name" value="PknH-like extracellular domain"/>
    <property type="match status" value="1"/>
</dbReference>
<dbReference type="Pfam" id="PF14032">
    <property type="entry name" value="PknH_C"/>
    <property type="match status" value="1"/>
</dbReference>
<dbReference type="GO" id="GO:0080090">
    <property type="term" value="P:regulation of primary metabolic process"/>
    <property type="evidence" value="ECO:0007669"/>
    <property type="project" value="UniProtKB-ARBA"/>
</dbReference>
<dbReference type="HOGENOM" id="CLU_387237_0_0_11"/>
<dbReference type="RefSeq" id="WP_231122297.1">
    <property type="nucleotide sequence ID" value="NZ_HG964447.1"/>
</dbReference>
<feature type="domain" description="Protein kinase" evidence="15">
    <location>
        <begin position="12"/>
        <end position="276"/>
    </location>
</feature>
<dbReference type="InterPro" id="IPR008271">
    <property type="entry name" value="Ser/Thr_kinase_AS"/>
</dbReference>
<keyword evidence="7" id="KW-0547">Nucleotide-binding</keyword>
<evidence type="ECO:0000259" key="15">
    <source>
        <dbReference type="PROSITE" id="PS50011"/>
    </source>
</evidence>
<dbReference type="GO" id="GO:0004674">
    <property type="term" value="F:protein serine/threonine kinase activity"/>
    <property type="evidence" value="ECO:0007669"/>
    <property type="project" value="UniProtKB-KW"/>
</dbReference>
<evidence type="ECO:0000256" key="2">
    <source>
        <dbReference type="ARBA" id="ARBA00012513"/>
    </source>
</evidence>
<comment type="catalytic activity">
    <reaction evidence="12">
        <text>L-threonyl-[protein] + ATP = O-phospho-L-threonyl-[protein] + ADP + H(+)</text>
        <dbReference type="Rhea" id="RHEA:46608"/>
        <dbReference type="Rhea" id="RHEA-COMP:11060"/>
        <dbReference type="Rhea" id="RHEA-COMP:11605"/>
        <dbReference type="ChEBI" id="CHEBI:15378"/>
        <dbReference type="ChEBI" id="CHEBI:30013"/>
        <dbReference type="ChEBI" id="CHEBI:30616"/>
        <dbReference type="ChEBI" id="CHEBI:61977"/>
        <dbReference type="ChEBI" id="CHEBI:456216"/>
        <dbReference type="EC" id="2.7.11.1"/>
    </reaction>
</comment>
<sequence length="694" mass="74097">MPLTTGQTFAGYTIIRLLGSGGMGEVYLAQHPRLPRRDALKLLPREWSADDEFRARFNREADLASTLWHPHIVGVHDRGEEDGQLWISMDFVDGLDAARLLADRYPAGMPPEDVVRIVSGVASALDHAHKQALLHRDVKPANIMLTHLDDKGEQRILLTDFGIARNVDDISGLTKTNMTVGTVAYCAPEQLLGEDLDGRADQYALAATAYHLFCGSQLFHNSNPAVVISRHLNVPPPALADLRPALAKFDPVLAVGLAKRPEDRFERCSDFVHALAEQLDSASASTPSAPTVSAPRATPSVDAEAGPSRRRRVAVAVTVAVLVGASISAAALLMRQSSHDQSARSTATTAAPAASPVTFENMRDFVTSYYGELPAHPTDAWTKLDSKYQNQTGQREFVDFWATIQSVTVLSVSPRDASSVVAELKYVRPDGTSSTETRWLKVVLVNGVMLLDGSDRVGSVSGSPTSPTQPLFSPKAIDQVLLTADQLSKVLGVTVASTPAGDGGGGLAIESSSYGMSDHSSQVTPRSCVGVVFTGEHDVYAPSQPTEIKTQTIGHVYLGSPGPHLIEQTAAVYPSAKDAQDFLNSAQAQWNTCAKSEVDASLGFENGAGYVLGPVQRQGDLITVSMATNSGENGPDACQQAMGAHGNVIVETRSCQVPKIASNYDPDQGWPRDPAWAVPDAKRVATAMLGNVKP</sequence>